<dbReference type="SUPFAM" id="SSF54843">
    <property type="entry name" value="Ribosomal protein L22"/>
    <property type="match status" value="1"/>
</dbReference>
<dbReference type="PANTHER" id="PTHR13501:SF10">
    <property type="entry name" value="LARGE RIBOSOMAL SUBUNIT PROTEIN UL22M"/>
    <property type="match status" value="1"/>
</dbReference>
<proteinExistence type="inferred from homology"/>
<name>A0A7S2WS22_9STRA</name>
<sequence length="205" mass="22679">MKTMALARACVWRGVGAGRRPWLFHGTFSNMSTEAMGAASADAPAPPPPPEAADDSNHGRRELRSVSQRFTNISYSPLRMNLVAKLLRRLTVPEALAQSTFTKKKGGAIAKDLIERCASVAEMKYGLSHDQLLVDKIFVTQGKGQKMVRTMGRGRTGIEFVRNSHLNVTLTEIDFEDRIRAASTRNQQTKWKKLEARAGSRAARP</sequence>
<dbReference type="Pfam" id="PF00237">
    <property type="entry name" value="Ribosomal_L22"/>
    <property type="match status" value="1"/>
</dbReference>
<organism evidence="6">
    <name type="scientific">Rhizochromulina marina</name>
    <dbReference type="NCBI Taxonomy" id="1034831"/>
    <lineage>
        <taxon>Eukaryota</taxon>
        <taxon>Sar</taxon>
        <taxon>Stramenopiles</taxon>
        <taxon>Ochrophyta</taxon>
        <taxon>Dictyochophyceae</taxon>
        <taxon>Rhizochromulinales</taxon>
        <taxon>Rhizochromulina</taxon>
    </lineage>
</organism>
<evidence type="ECO:0008006" key="7">
    <source>
        <dbReference type="Google" id="ProtNLM"/>
    </source>
</evidence>
<comment type="similarity">
    <text evidence="1 4">Belongs to the universal ribosomal protein uL22 family.</text>
</comment>
<feature type="region of interest" description="Disordered" evidence="5">
    <location>
        <begin position="35"/>
        <end position="60"/>
    </location>
</feature>
<evidence type="ECO:0000256" key="2">
    <source>
        <dbReference type="ARBA" id="ARBA00022980"/>
    </source>
</evidence>
<evidence type="ECO:0000256" key="1">
    <source>
        <dbReference type="ARBA" id="ARBA00009451"/>
    </source>
</evidence>
<dbReference type="PANTHER" id="PTHR13501">
    <property type="entry name" value="CHLOROPLAST 50S RIBOSOMAL PROTEIN L22-RELATED"/>
    <property type="match status" value="1"/>
</dbReference>
<dbReference type="GO" id="GO:0003735">
    <property type="term" value="F:structural constituent of ribosome"/>
    <property type="evidence" value="ECO:0007669"/>
    <property type="project" value="InterPro"/>
</dbReference>
<keyword evidence="2 4" id="KW-0689">Ribosomal protein</keyword>
<dbReference type="InterPro" id="IPR036394">
    <property type="entry name" value="Ribosomal_uL22_sf"/>
</dbReference>
<dbReference type="GO" id="GO:0015934">
    <property type="term" value="C:large ribosomal subunit"/>
    <property type="evidence" value="ECO:0007669"/>
    <property type="project" value="InterPro"/>
</dbReference>
<reference evidence="6" key="1">
    <citation type="submission" date="2021-01" db="EMBL/GenBank/DDBJ databases">
        <authorList>
            <person name="Corre E."/>
            <person name="Pelletier E."/>
            <person name="Niang G."/>
            <person name="Scheremetjew M."/>
            <person name="Finn R."/>
            <person name="Kale V."/>
            <person name="Holt S."/>
            <person name="Cochrane G."/>
            <person name="Meng A."/>
            <person name="Brown T."/>
            <person name="Cohen L."/>
        </authorList>
    </citation>
    <scope>NUCLEOTIDE SEQUENCE</scope>
    <source>
        <strain evidence="6">CCMP1243</strain>
    </source>
</reference>
<keyword evidence="3 4" id="KW-0687">Ribonucleoprotein</keyword>
<accession>A0A7S2WS22</accession>
<evidence type="ECO:0000256" key="3">
    <source>
        <dbReference type="ARBA" id="ARBA00023274"/>
    </source>
</evidence>
<dbReference type="InterPro" id="IPR001063">
    <property type="entry name" value="Ribosomal_uL22"/>
</dbReference>
<gene>
    <name evidence="6" type="ORF">RMAR1173_LOCUS16484</name>
</gene>
<dbReference type="EMBL" id="HBHJ01025022">
    <property type="protein sequence ID" value="CAD9704319.1"/>
    <property type="molecule type" value="Transcribed_RNA"/>
</dbReference>
<protein>
    <recommendedName>
        <fullName evidence="7">50S ribosomal protein L22</fullName>
    </recommendedName>
</protein>
<evidence type="ECO:0000256" key="4">
    <source>
        <dbReference type="RuleBase" id="RU004005"/>
    </source>
</evidence>
<dbReference type="Gene3D" id="3.90.470.10">
    <property type="entry name" value="Ribosomal protein L22/L17"/>
    <property type="match status" value="1"/>
</dbReference>
<evidence type="ECO:0000313" key="6">
    <source>
        <dbReference type="EMBL" id="CAD9704319.1"/>
    </source>
</evidence>
<dbReference type="InterPro" id="IPR047867">
    <property type="entry name" value="Ribosomal_uL22_bac/org-type"/>
</dbReference>
<dbReference type="GO" id="GO:0006412">
    <property type="term" value="P:translation"/>
    <property type="evidence" value="ECO:0007669"/>
    <property type="project" value="InterPro"/>
</dbReference>
<evidence type="ECO:0000256" key="5">
    <source>
        <dbReference type="SAM" id="MobiDB-lite"/>
    </source>
</evidence>
<dbReference type="AlphaFoldDB" id="A0A7S2WS22"/>